<dbReference type="PANTHER" id="PTHR30625">
    <property type="entry name" value="PROTEIN TOLQ"/>
    <property type="match status" value="1"/>
</dbReference>
<keyword evidence="6" id="KW-0997">Cell inner membrane</keyword>
<reference evidence="15 16" key="1">
    <citation type="submission" date="2017-11" db="EMBL/GenBank/DDBJ databases">
        <title>Complete genome sequence of Herbaspirillum rubrisubalbicans DSM 11543.</title>
        <authorList>
            <person name="Chen M."/>
            <person name="An Q."/>
        </authorList>
    </citation>
    <scope>NUCLEOTIDE SEQUENCE [LARGE SCALE GENOMIC DNA]</scope>
    <source>
        <strain evidence="15 16">DSM 11543</strain>
    </source>
</reference>
<dbReference type="InterPro" id="IPR050790">
    <property type="entry name" value="ExbB/TolQ_transport"/>
</dbReference>
<comment type="subcellular location">
    <subcellularLocation>
        <location evidence="1">Cell inner membrane</location>
        <topology evidence="1">Multi-pass membrane protein</topology>
    </subcellularLocation>
    <subcellularLocation>
        <location evidence="12">Membrane</location>
        <topology evidence="12">Multi-pass membrane protein</topology>
    </subcellularLocation>
</comment>
<evidence type="ECO:0000256" key="10">
    <source>
        <dbReference type="ARBA" id="ARBA00023136"/>
    </source>
</evidence>
<evidence type="ECO:0000256" key="5">
    <source>
        <dbReference type="ARBA" id="ARBA00022475"/>
    </source>
</evidence>
<dbReference type="RefSeq" id="WP_058895479.1">
    <property type="nucleotide sequence ID" value="NZ_CP024996.1"/>
</dbReference>
<evidence type="ECO:0000256" key="6">
    <source>
        <dbReference type="ARBA" id="ARBA00022519"/>
    </source>
</evidence>
<feature type="transmembrane region" description="Helical" evidence="13">
    <location>
        <begin position="125"/>
        <end position="152"/>
    </location>
</feature>
<dbReference type="Proteomes" id="UP000269199">
    <property type="component" value="Chromosome"/>
</dbReference>
<dbReference type="AlphaFoldDB" id="A0AAD0XHH8"/>
<keyword evidence="8 12" id="KW-0653">Protein transport</keyword>
<evidence type="ECO:0000256" key="3">
    <source>
        <dbReference type="ARBA" id="ARBA00022093"/>
    </source>
</evidence>
<evidence type="ECO:0000256" key="8">
    <source>
        <dbReference type="ARBA" id="ARBA00022927"/>
    </source>
</evidence>
<dbReference type="GO" id="GO:0005886">
    <property type="term" value="C:plasma membrane"/>
    <property type="evidence" value="ECO:0007669"/>
    <property type="project" value="UniProtKB-SubCell"/>
</dbReference>
<evidence type="ECO:0000256" key="9">
    <source>
        <dbReference type="ARBA" id="ARBA00022989"/>
    </source>
</evidence>
<evidence type="ECO:0000256" key="7">
    <source>
        <dbReference type="ARBA" id="ARBA00022692"/>
    </source>
</evidence>
<keyword evidence="10 13" id="KW-0472">Membrane</keyword>
<evidence type="ECO:0000256" key="4">
    <source>
        <dbReference type="ARBA" id="ARBA00022448"/>
    </source>
</evidence>
<proteinExistence type="inferred from homology"/>
<keyword evidence="4 12" id="KW-0813">Transport</keyword>
<comment type="similarity">
    <text evidence="12">Belongs to the exbB/tolQ family.</text>
</comment>
<dbReference type="EMBL" id="CP024996">
    <property type="protein sequence ID" value="AYR24560.1"/>
    <property type="molecule type" value="Genomic_DNA"/>
</dbReference>
<feature type="transmembrane region" description="Helical" evidence="13">
    <location>
        <begin position="172"/>
        <end position="193"/>
    </location>
</feature>
<evidence type="ECO:0000313" key="16">
    <source>
        <dbReference type="Proteomes" id="UP000269199"/>
    </source>
</evidence>
<feature type="domain" description="MotA/TolQ/ExbB proton channel" evidence="14">
    <location>
        <begin position="98"/>
        <end position="203"/>
    </location>
</feature>
<dbReference type="Pfam" id="PF01618">
    <property type="entry name" value="MotA_ExbB"/>
    <property type="match status" value="1"/>
</dbReference>
<keyword evidence="9 13" id="KW-1133">Transmembrane helix</keyword>
<dbReference type="InterPro" id="IPR002898">
    <property type="entry name" value="MotA_ExbB_proton_chnl"/>
</dbReference>
<keyword evidence="7 13" id="KW-0812">Transmembrane</keyword>
<evidence type="ECO:0000313" key="15">
    <source>
        <dbReference type="EMBL" id="AYR24560.1"/>
    </source>
</evidence>
<evidence type="ECO:0000256" key="2">
    <source>
        <dbReference type="ARBA" id="ARBA00011471"/>
    </source>
</evidence>
<dbReference type="GO" id="GO:0017038">
    <property type="term" value="P:protein import"/>
    <property type="evidence" value="ECO:0007669"/>
    <property type="project" value="TreeGrafter"/>
</dbReference>
<protein>
    <recommendedName>
        <fullName evidence="3">Biopolymer transport protein ExbB</fullName>
    </recommendedName>
</protein>
<name>A0AAD0XHH8_9BURK</name>
<evidence type="ECO:0000256" key="12">
    <source>
        <dbReference type="RuleBase" id="RU004057"/>
    </source>
</evidence>
<organism evidence="15 16">
    <name type="scientific">Herbaspirillum rubrisubalbicans</name>
    <dbReference type="NCBI Taxonomy" id="80842"/>
    <lineage>
        <taxon>Bacteria</taxon>
        <taxon>Pseudomonadati</taxon>
        <taxon>Pseudomonadota</taxon>
        <taxon>Betaproteobacteria</taxon>
        <taxon>Burkholderiales</taxon>
        <taxon>Oxalobacteraceae</taxon>
        <taxon>Herbaspirillum</taxon>
    </lineage>
</organism>
<evidence type="ECO:0000256" key="13">
    <source>
        <dbReference type="SAM" id="Phobius"/>
    </source>
</evidence>
<keyword evidence="5" id="KW-1003">Cell membrane</keyword>
<sequence length="243" mass="25925">MENYGLANVWLQGDVVTRFLITILLGMSSVSWIVMIVKGMANRRLSRIGLQAHKEFWAAHSIEGGIAAIGAGTDNPYSNIATAAVEAHAQKDQPLLEGSTSNTEWVAYCVRNALDEQIAHLQGGLAVLASIGSTSPFIGLFGTVWGIYHALITIGASGQASLDHVAGPVGESLVMTAVGLFVAIPAVLGYNYVSRGNRTVAQKLMRFSHQLHVYYVTGNKMKEAQAAKESRHPAHRPATATSA</sequence>
<gene>
    <name evidence="15" type="ORF">RC54_12310</name>
</gene>
<evidence type="ECO:0000256" key="11">
    <source>
        <dbReference type="ARBA" id="ARBA00024816"/>
    </source>
</evidence>
<comment type="subunit">
    <text evidence="2">The accessory proteins ExbB and ExbD seem to form a complex with TonB.</text>
</comment>
<evidence type="ECO:0000256" key="1">
    <source>
        <dbReference type="ARBA" id="ARBA00004429"/>
    </source>
</evidence>
<evidence type="ECO:0000259" key="14">
    <source>
        <dbReference type="Pfam" id="PF01618"/>
    </source>
</evidence>
<comment type="function">
    <text evidence="11">Involved in the TonB-dependent energy-dependent transport of various receptor-bound substrates. Protects ExbD from proteolytic degradation and functionally stabilizes TonB.</text>
</comment>
<accession>A0AAD0XHH8</accession>
<dbReference type="PANTHER" id="PTHR30625:SF14">
    <property type="entry name" value="BIOPOLYMER TRANSPORT PROTEIN EXBB"/>
    <property type="match status" value="1"/>
</dbReference>
<feature type="transmembrane region" description="Helical" evidence="13">
    <location>
        <begin position="15"/>
        <end position="37"/>
    </location>
</feature>